<protein>
    <submittedName>
        <fullName evidence="1">Uncharacterized protein</fullName>
    </submittedName>
</protein>
<gene>
    <name evidence="1" type="ORF">Trichorick_01125</name>
</gene>
<reference evidence="1 2" key="1">
    <citation type="submission" date="2022-10" db="EMBL/GenBank/DDBJ databases">
        <title>Host association and intracellularity evolved multiple times independently in the Rickettsiales.</title>
        <authorList>
            <person name="Castelli M."/>
            <person name="Nardi T."/>
            <person name="Gammuto L."/>
            <person name="Bellinzona G."/>
            <person name="Sabaneyeva E."/>
            <person name="Potekhin A."/>
            <person name="Serra V."/>
            <person name="Petroni G."/>
            <person name="Sassera D."/>
        </authorList>
    </citation>
    <scope>NUCLEOTIDE SEQUENCE [LARGE SCALE GENOMIC DNA]</scope>
    <source>
        <strain evidence="1 2">Kr 154-4</strain>
    </source>
</reference>
<dbReference type="RefSeq" id="WP_323738009.1">
    <property type="nucleotide sequence ID" value="NZ_CP112932.1"/>
</dbReference>
<evidence type="ECO:0000313" key="1">
    <source>
        <dbReference type="EMBL" id="WPY01219.1"/>
    </source>
</evidence>
<proteinExistence type="predicted"/>
<accession>A0ABZ0UT65</accession>
<evidence type="ECO:0000313" key="2">
    <source>
        <dbReference type="Proteomes" id="UP001326613"/>
    </source>
</evidence>
<organism evidence="1 2">
    <name type="scientific">Candidatus Trichorickettsia mobilis</name>
    <dbReference type="NCBI Taxonomy" id="1346319"/>
    <lineage>
        <taxon>Bacteria</taxon>
        <taxon>Pseudomonadati</taxon>
        <taxon>Pseudomonadota</taxon>
        <taxon>Alphaproteobacteria</taxon>
        <taxon>Rickettsiales</taxon>
        <taxon>Rickettsiaceae</taxon>
        <taxon>Rickettsieae</taxon>
        <taxon>Candidatus Trichorickettsia</taxon>
    </lineage>
</organism>
<name>A0ABZ0UT65_9RICK</name>
<keyword evidence="2" id="KW-1185">Reference proteome</keyword>
<sequence length="124" mass="13822">MKYGQKQELSFWGWFLDSIGVCCNCDGRKSHWKEEREWESYNQEISRSKVDSSEQEATVRYSSTSASAPLLPALEQGDVIIDVSISLSLLMGKNARFNSDDLRTCTTTDDSEIIGASAPSNDNS</sequence>
<dbReference type="EMBL" id="CP112932">
    <property type="protein sequence ID" value="WPY01219.1"/>
    <property type="molecule type" value="Genomic_DNA"/>
</dbReference>
<dbReference type="Proteomes" id="UP001326613">
    <property type="component" value="Chromosome"/>
</dbReference>